<dbReference type="RefSeq" id="WP_146853203.1">
    <property type="nucleotide sequence ID" value="NZ_BKAG01000037.1"/>
</dbReference>
<protein>
    <submittedName>
        <fullName evidence="7">Alkaline phosphatase</fullName>
    </submittedName>
</protein>
<sequence length="661" mass="68703">MKPSLLLAISMAAASLAGSASAAPAVTRLNPPSALFTSADPTPPYISRFLPDQRFDLQATIQADAGQTITGAVFKVNNVVVPGTVTVTNIGSDKFSVALRAYSTPSAGVKTLTVEATQSGGTTASAQGNFEIVALSRTRLNGVRKAKNIIYLIGDGMGIAHRTAARIVAKGVSQGKAIEPLAMDRMPYTALLMTSSLNSIVTDSAPGAACYSTGNKSNNNQEGVFPDDTTATLSDNKWDNPRVEHMGTYLARKQGKALGIVTTADVEDATPASFGVHAQDRGAGTGICDMFLDEAAVKSNLRVLMGGGRKWFLPSTTGGSGRVNSTTASGADYVLPADIVAGWNVAAGAVDPNRDLIADFQTAGFAYTPDATSLAAIPANTTKLLGLFNNGNMDVSMDKIAERRGGASVGTVATFPDQPMLDEMTDKALQVLSKNAQGFVLMIEGASIDKQAHNMDTERWILEAIEFDRAIAKCLAFAQTNPDTLVIVTADHECAGINIIGSSIVTNAELVTRSTALGNDATQGVINGATGASTDGQTKLRTGVVGTYEAASFPQYQINADGYPQTLDVNYKMLIGYAGSGDRYEDWLTNATPNVSGAARDTAGDFFIPGQASGAGASTAVHTASDIPLSAAGRGASLFHGVMENTDVFFHVMQAALVGAQ</sequence>
<feature type="binding site" evidence="3">
    <location>
        <position position="155"/>
    </location>
    <ligand>
        <name>Zn(2+)</name>
        <dbReference type="ChEBI" id="CHEBI:29105"/>
        <label>2</label>
    </ligand>
</feature>
<comment type="cofactor">
    <cofactor evidence="3">
        <name>Zn(2+)</name>
        <dbReference type="ChEBI" id="CHEBI:29105"/>
    </cofactor>
    <text evidence="3">Binds 2 Zn(2+) ions.</text>
</comment>
<evidence type="ECO:0000256" key="5">
    <source>
        <dbReference type="SAM" id="MobiDB-lite"/>
    </source>
</evidence>
<dbReference type="Proteomes" id="UP000321577">
    <property type="component" value="Unassembled WGS sequence"/>
</dbReference>
<keyword evidence="3" id="KW-0479">Metal-binding</keyword>
<gene>
    <name evidence="7" type="ORF">BGE01nite_41470</name>
</gene>
<dbReference type="Gene3D" id="3.40.720.10">
    <property type="entry name" value="Alkaline Phosphatase, subunit A"/>
    <property type="match status" value="1"/>
</dbReference>
<feature type="signal peptide" evidence="6">
    <location>
        <begin position="1"/>
        <end position="22"/>
    </location>
</feature>
<comment type="similarity">
    <text evidence="4">Belongs to the alkaline phosphatase family.</text>
</comment>
<feature type="binding site" evidence="3">
    <location>
        <position position="622"/>
    </location>
    <ligand>
        <name>Zn(2+)</name>
        <dbReference type="ChEBI" id="CHEBI:29105"/>
        <label>2</label>
    </ligand>
</feature>
<dbReference type="SMART" id="SM00098">
    <property type="entry name" value="alkPPc"/>
    <property type="match status" value="1"/>
</dbReference>
<keyword evidence="6" id="KW-0732">Signal</keyword>
<comment type="caution">
    <text evidence="7">The sequence shown here is derived from an EMBL/GenBank/DDBJ whole genome shotgun (WGS) entry which is preliminary data.</text>
</comment>
<comment type="cofactor">
    <cofactor evidence="3">
        <name>Mg(2+)</name>
        <dbReference type="ChEBI" id="CHEBI:18420"/>
    </cofactor>
    <text evidence="3">Binds 1 Mg(2+) ion.</text>
</comment>
<feature type="chain" id="PRO_5021807322" evidence="6">
    <location>
        <begin position="23"/>
        <end position="661"/>
    </location>
</feature>
<feature type="binding site" evidence="3">
    <location>
        <position position="268"/>
    </location>
    <ligand>
        <name>Mg(2+)</name>
        <dbReference type="ChEBI" id="CHEBI:18420"/>
    </ligand>
</feature>
<proteinExistence type="inferred from homology"/>
<feature type="binding site" evidence="3">
    <location>
        <position position="449"/>
    </location>
    <ligand>
        <name>Zn(2+)</name>
        <dbReference type="ChEBI" id="CHEBI:29105"/>
        <label>2</label>
    </ligand>
</feature>
<evidence type="ECO:0000313" key="7">
    <source>
        <dbReference type="EMBL" id="GEP44856.1"/>
    </source>
</evidence>
<evidence type="ECO:0000256" key="2">
    <source>
        <dbReference type="PIRSR" id="PIRSR601952-1"/>
    </source>
</evidence>
<dbReference type="SUPFAM" id="SSF53649">
    <property type="entry name" value="Alkaline phosphatase-like"/>
    <property type="match status" value="1"/>
</dbReference>
<dbReference type="GO" id="GO:0004035">
    <property type="term" value="F:alkaline phosphatase activity"/>
    <property type="evidence" value="ECO:0007669"/>
    <property type="project" value="TreeGrafter"/>
</dbReference>
<evidence type="ECO:0000256" key="6">
    <source>
        <dbReference type="SAM" id="SignalP"/>
    </source>
</evidence>
<dbReference type="AlphaFoldDB" id="A0A512MDN9"/>
<dbReference type="PANTHER" id="PTHR11596:SF5">
    <property type="entry name" value="ALKALINE PHOSPHATASE"/>
    <property type="match status" value="1"/>
</dbReference>
<dbReference type="Pfam" id="PF00245">
    <property type="entry name" value="Alk_phosphatase"/>
    <property type="match status" value="1"/>
</dbReference>
<feature type="binding site" evidence="3">
    <location>
        <position position="491"/>
    </location>
    <ligand>
        <name>Zn(2+)</name>
        <dbReference type="ChEBI" id="CHEBI:29105"/>
        <label>2</label>
    </ligand>
</feature>
<name>A0A512MDN9_9BACT</name>
<feature type="binding site" evidence="3">
    <location>
        <position position="270"/>
    </location>
    <ligand>
        <name>Mg(2+)</name>
        <dbReference type="ChEBI" id="CHEBI:18420"/>
    </ligand>
</feature>
<feature type="binding site" evidence="3">
    <location>
        <position position="155"/>
    </location>
    <ligand>
        <name>Mg(2+)</name>
        <dbReference type="ChEBI" id="CHEBI:18420"/>
    </ligand>
</feature>
<feature type="region of interest" description="Disordered" evidence="5">
    <location>
        <begin position="214"/>
        <end position="237"/>
    </location>
</feature>
<feature type="binding site" evidence="3">
    <location>
        <position position="444"/>
    </location>
    <ligand>
        <name>Mg(2+)</name>
        <dbReference type="ChEBI" id="CHEBI:18420"/>
    </ligand>
</feature>
<evidence type="ECO:0000256" key="1">
    <source>
        <dbReference type="ARBA" id="ARBA00022553"/>
    </source>
</evidence>
<feature type="binding site" evidence="3">
    <location>
        <position position="492"/>
    </location>
    <ligand>
        <name>Zn(2+)</name>
        <dbReference type="ChEBI" id="CHEBI:29105"/>
        <label>2</label>
    </ligand>
</feature>
<dbReference type="InterPro" id="IPR001952">
    <property type="entry name" value="Alkaline_phosphatase"/>
</dbReference>
<keyword evidence="3" id="KW-0862">Zinc</keyword>
<feature type="binding site" evidence="3">
    <location>
        <position position="453"/>
    </location>
    <ligand>
        <name>Zn(2+)</name>
        <dbReference type="ChEBI" id="CHEBI:29105"/>
        <label>2</label>
    </ligand>
</feature>
<dbReference type="CDD" id="cd16012">
    <property type="entry name" value="ALP"/>
    <property type="match status" value="1"/>
</dbReference>
<accession>A0A512MDN9</accession>
<dbReference type="PRINTS" id="PR00113">
    <property type="entry name" value="ALKPHPHTASE"/>
</dbReference>
<keyword evidence="3" id="KW-0460">Magnesium</keyword>
<feature type="active site" description="Phosphoserine intermediate" evidence="2">
    <location>
        <position position="204"/>
    </location>
</feature>
<keyword evidence="8" id="KW-1185">Reference proteome</keyword>
<keyword evidence="1" id="KW-0597">Phosphoprotein</keyword>
<dbReference type="PANTHER" id="PTHR11596">
    <property type="entry name" value="ALKALINE PHOSPHATASE"/>
    <property type="match status" value="1"/>
</dbReference>
<evidence type="ECO:0000256" key="3">
    <source>
        <dbReference type="PIRSR" id="PIRSR601952-2"/>
    </source>
</evidence>
<dbReference type="InterPro" id="IPR017850">
    <property type="entry name" value="Alkaline_phosphatase_core_sf"/>
</dbReference>
<evidence type="ECO:0000256" key="4">
    <source>
        <dbReference type="RuleBase" id="RU003946"/>
    </source>
</evidence>
<dbReference type="EMBL" id="BKAG01000037">
    <property type="protein sequence ID" value="GEP44856.1"/>
    <property type="molecule type" value="Genomic_DNA"/>
</dbReference>
<evidence type="ECO:0000313" key="8">
    <source>
        <dbReference type="Proteomes" id="UP000321577"/>
    </source>
</evidence>
<organism evidence="7 8">
    <name type="scientific">Brevifollis gellanilyticus</name>
    <dbReference type="NCBI Taxonomy" id="748831"/>
    <lineage>
        <taxon>Bacteria</taxon>
        <taxon>Pseudomonadati</taxon>
        <taxon>Verrucomicrobiota</taxon>
        <taxon>Verrucomicrobiia</taxon>
        <taxon>Verrucomicrobiales</taxon>
        <taxon>Verrucomicrobiaceae</taxon>
    </lineage>
</organism>
<dbReference type="OrthoDB" id="9794455at2"/>
<reference evidence="7 8" key="1">
    <citation type="submission" date="2019-07" db="EMBL/GenBank/DDBJ databases">
        <title>Whole genome shotgun sequence of Brevifollis gellanilyticus NBRC 108608.</title>
        <authorList>
            <person name="Hosoyama A."/>
            <person name="Uohara A."/>
            <person name="Ohji S."/>
            <person name="Ichikawa N."/>
        </authorList>
    </citation>
    <scope>NUCLEOTIDE SEQUENCE [LARGE SCALE GENOMIC DNA]</scope>
    <source>
        <strain evidence="7 8">NBRC 108608</strain>
    </source>
</reference>
<dbReference type="GO" id="GO:0046872">
    <property type="term" value="F:metal ion binding"/>
    <property type="evidence" value="ECO:0007669"/>
    <property type="project" value="UniProtKB-KW"/>
</dbReference>